<evidence type="ECO:0000256" key="1">
    <source>
        <dbReference type="SAM" id="Phobius"/>
    </source>
</evidence>
<sequence length="177" mass="19858">MGELALSIIIFLNIIIWLALIYGGYKIYNRLSTNKSTHQTHPISQKILIFSKKAFISLFILGAFLNAGYAIFTSIQTNLLEAFEIFLSYTLFLAIFCGLLFLGMVFISSILNLILFCKGGKIVAILLTIISFLSLLSGAIASFYVSSGIPLFFGIFLGFLIFYFCGFLYIKFFKILK</sequence>
<proteinExistence type="predicted"/>
<keyword evidence="1" id="KW-1133">Transmembrane helix</keyword>
<dbReference type="Proteomes" id="UP000249746">
    <property type="component" value="Unassembled WGS sequence"/>
</dbReference>
<evidence type="ECO:0000313" key="2">
    <source>
        <dbReference type="EMBL" id="PZT48395.1"/>
    </source>
</evidence>
<feature type="transmembrane region" description="Helical" evidence="1">
    <location>
        <begin position="92"/>
        <end position="115"/>
    </location>
</feature>
<reference evidence="2 3" key="1">
    <citation type="submission" date="2017-03" db="EMBL/GenBank/DDBJ databases">
        <title>Genomic and clinical evidence uncovers the enterohepatic species Helicobacter valdiviensis as a potential human intestinal pathogen.</title>
        <authorList>
            <person name="Fresia P."/>
            <person name="Jara R."/>
            <person name="Sierra R."/>
            <person name="Ferres I."/>
            <person name="Greif G."/>
            <person name="Iraola G."/>
            <person name="Collado L."/>
        </authorList>
    </citation>
    <scope>NUCLEOTIDE SEQUENCE [LARGE SCALE GENOMIC DNA]</scope>
    <source>
        <strain evidence="2 3">WBE14</strain>
    </source>
</reference>
<accession>A0A2W6MV36</accession>
<feature type="transmembrane region" description="Helical" evidence="1">
    <location>
        <begin position="54"/>
        <end position="72"/>
    </location>
</feature>
<dbReference type="EMBL" id="NBIU01000008">
    <property type="protein sequence ID" value="PZT48395.1"/>
    <property type="molecule type" value="Genomic_DNA"/>
</dbReference>
<dbReference type="AlphaFoldDB" id="A0A2W6MV36"/>
<keyword evidence="1" id="KW-0812">Transmembrane</keyword>
<feature type="transmembrane region" description="Helical" evidence="1">
    <location>
        <begin position="6"/>
        <end position="25"/>
    </location>
</feature>
<evidence type="ECO:0000313" key="3">
    <source>
        <dbReference type="Proteomes" id="UP000249746"/>
    </source>
</evidence>
<feature type="transmembrane region" description="Helical" evidence="1">
    <location>
        <begin position="151"/>
        <end position="170"/>
    </location>
</feature>
<name>A0A2W6MV36_9HELI</name>
<keyword evidence="1" id="KW-0472">Membrane</keyword>
<gene>
    <name evidence="2" type="ORF">B6S12_04165</name>
</gene>
<keyword evidence="3" id="KW-1185">Reference proteome</keyword>
<organism evidence="2 3">
    <name type="scientific">Helicobacter valdiviensis</name>
    <dbReference type="NCBI Taxonomy" id="1458358"/>
    <lineage>
        <taxon>Bacteria</taxon>
        <taxon>Pseudomonadati</taxon>
        <taxon>Campylobacterota</taxon>
        <taxon>Epsilonproteobacteria</taxon>
        <taxon>Campylobacterales</taxon>
        <taxon>Helicobacteraceae</taxon>
        <taxon>Helicobacter</taxon>
    </lineage>
</organism>
<protein>
    <submittedName>
        <fullName evidence="2">Uncharacterized protein</fullName>
    </submittedName>
</protein>
<dbReference type="RefSeq" id="WP_111229560.1">
    <property type="nucleotide sequence ID" value="NZ_NBIU01000008.1"/>
</dbReference>
<comment type="caution">
    <text evidence="2">The sequence shown here is derived from an EMBL/GenBank/DDBJ whole genome shotgun (WGS) entry which is preliminary data.</text>
</comment>
<feature type="transmembrane region" description="Helical" evidence="1">
    <location>
        <begin position="122"/>
        <end position="145"/>
    </location>
</feature>